<dbReference type="AlphaFoldDB" id="A0A8I0N0E3"/>
<accession>A0A8I0N0E3</accession>
<evidence type="ECO:0000313" key="2">
    <source>
        <dbReference type="Proteomes" id="UP000660708"/>
    </source>
</evidence>
<protein>
    <submittedName>
        <fullName evidence="1">Uncharacterized protein</fullName>
    </submittedName>
</protein>
<dbReference type="EMBL" id="AQHF01000033">
    <property type="protein sequence ID" value="MBE0348430.1"/>
    <property type="molecule type" value="Genomic_DNA"/>
</dbReference>
<name>A0A8I0N0E3_9GAMM</name>
<evidence type="ECO:0000313" key="1">
    <source>
        <dbReference type="EMBL" id="MBE0348430.1"/>
    </source>
</evidence>
<reference evidence="1 2" key="1">
    <citation type="submission" date="2015-06" db="EMBL/GenBank/DDBJ databases">
        <title>Genome sequence of Pseudoalteromonas peptidolytica.</title>
        <authorList>
            <person name="Xie B.-B."/>
            <person name="Rong J.-C."/>
            <person name="Qin Q.-L."/>
            <person name="Zhang Y.-Z."/>
        </authorList>
    </citation>
    <scope>NUCLEOTIDE SEQUENCE [LARGE SCALE GENOMIC DNA]</scope>
    <source>
        <strain evidence="1 2">F12-50-A1</strain>
    </source>
</reference>
<comment type="caution">
    <text evidence="1">The sequence shown here is derived from an EMBL/GenBank/DDBJ whole genome shotgun (WGS) entry which is preliminary data.</text>
</comment>
<keyword evidence="2" id="KW-1185">Reference proteome</keyword>
<organism evidence="1 2">
    <name type="scientific">Pseudoalteromonas peptidolytica F12-50-A1</name>
    <dbReference type="NCBI Taxonomy" id="1315280"/>
    <lineage>
        <taxon>Bacteria</taxon>
        <taxon>Pseudomonadati</taxon>
        <taxon>Pseudomonadota</taxon>
        <taxon>Gammaproteobacteria</taxon>
        <taxon>Alteromonadales</taxon>
        <taxon>Pseudoalteromonadaceae</taxon>
        <taxon>Pseudoalteromonas</taxon>
    </lineage>
</organism>
<dbReference type="Proteomes" id="UP000660708">
    <property type="component" value="Unassembled WGS sequence"/>
</dbReference>
<gene>
    <name evidence="1" type="ORF">PPEP_b0167</name>
</gene>
<proteinExistence type="predicted"/>
<sequence>MNATEADLFGIALYWAVSSKNTKDISFIKNQKIGSVKS</sequence>